<dbReference type="PROSITE" id="PS51257">
    <property type="entry name" value="PROKAR_LIPOPROTEIN"/>
    <property type="match status" value="1"/>
</dbReference>
<evidence type="ECO:0000313" key="3">
    <source>
        <dbReference type="Proteomes" id="UP000632740"/>
    </source>
</evidence>
<feature type="region of interest" description="Disordered" evidence="1">
    <location>
        <begin position="63"/>
        <end position="85"/>
    </location>
</feature>
<dbReference type="RefSeq" id="WP_203755826.1">
    <property type="nucleotide sequence ID" value="NZ_BONK01000009.1"/>
</dbReference>
<dbReference type="EMBL" id="BONK01000009">
    <property type="protein sequence ID" value="GIG22028.1"/>
    <property type="molecule type" value="Genomic_DNA"/>
</dbReference>
<name>A0A919U0J2_9CELL</name>
<organism evidence="2 3">
    <name type="scientific">Cellulomonas chitinilytica</name>
    <dbReference type="NCBI Taxonomy" id="398759"/>
    <lineage>
        <taxon>Bacteria</taxon>
        <taxon>Bacillati</taxon>
        <taxon>Actinomycetota</taxon>
        <taxon>Actinomycetes</taxon>
        <taxon>Micrococcales</taxon>
        <taxon>Cellulomonadaceae</taxon>
        <taxon>Cellulomonas</taxon>
    </lineage>
</organism>
<gene>
    <name evidence="2" type="ORF">Cch01nite_27520</name>
</gene>
<keyword evidence="3" id="KW-1185">Reference proteome</keyword>
<proteinExistence type="predicted"/>
<evidence type="ECO:0000256" key="1">
    <source>
        <dbReference type="SAM" id="MobiDB-lite"/>
    </source>
</evidence>
<comment type="caution">
    <text evidence="2">The sequence shown here is derived from an EMBL/GenBank/DDBJ whole genome shotgun (WGS) entry which is preliminary data.</text>
</comment>
<protein>
    <submittedName>
        <fullName evidence="2">Uncharacterized protein</fullName>
    </submittedName>
</protein>
<accession>A0A919U0J2</accession>
<dbReference type="AlphaFoldDB" id="A0A919U0J2"/>
<reference evidence="2" key="1">
    <citation type="submission" date="2021-01" db="EMBL/GenBank/DDBJ databases">
        <title>Whole genome shotgun sequence of Cellulomonas chitinilytica NBRC 110799.</title>
        <authorList>
            <person name="Komaki H."/>
            <person name="Tamura T."/>
        </authorList>
    </citation>
    <scope>NUCLEOTIDE SEQUENCE</scope>
    <source>
        <strain evidence="2">NBRC 110799</strain>
    </source>
</reference>
<evidence type="ECO:0000313" key="2">
    <source>
        <dbReference type="EMBL" id="GIG22028.1"/>
    </source>
</evidence>
<dbReference type="Proteomes" id="UP000632740">
    <property type="component" value="Unassembled WGS sequence"/>
</dbReference>
<sequence>MRRRASALPPVGAVVVGCLALSGCTVEGGAIAGVGVDDQGRPVGYLQVCEGHIDGATVYHSVEPDPDADSVSNPSVSDGSWDAPSAVSESATWSLAAPDDWRTQTPLSPLEPGVEYSLYGWTNDNSWSAIDVPFTVDDLAGMEPGQVRYEAWTDDGELGDWAPVVTDVDEFVRDACASLT</sequence>